<accession>A0A0C1L2N5</accession>
<evidence type="ECO:0000256" key="1">
    <source>
        <dbReference type="SAM" id="Phobius"/>
    </source>
</evidence>
<protein>
    <recommendedName>
        <fullName evidence="4">DUF4199 domain-containing protein</fullName>
    </recommendedName>
</protein>
<feature type="transmembrane region" description="Helical" evidence="1">
    <location>
        <begin position="5"/>
        <end position="25"/>
    </location>
</feature>
<dbReference type="OrthoDB" id="676444at2"/>
<dbReference type="RefSeq" id="WP_039141122.1">
    <property type="nucleotide sequence ID" value="NZ_JSVC01000016.1"/>
</dbReference>
<dbReference type="STRING" id="1349421.OI18_14800"/>
<comment type="caution">
    <text evidence="2">The sequence shown here is derived from an EMBL/GenBank/DDBJ whole genome shotgun (WGS) entry which is preliminary data.</text>
</comment>
<feature type="transmembrane region" description="Helical" evidence="1">
    <location>
        <begin position="68"/>
        <end position="86"/>
    </location>
</feature>
<keyword evidence="1" id="KW-0812">Transmembrane</keyword>
<keyword evidence="3" id="KW-1185">Reference proteome</keyword>
<proteinExistence type="predicted"/>
<evidence type="ECO:0000313" key="2">
    <source>
        <dbReference type="EMBL" id="KIC93856.1"/>
    </source>
</evidence>
<gene>
    <name evidence="2" type="ORF">OI18_14800</name>
</gene>
<dbReference type="EMBL" id="JSVC01000016">
    <property type="protein sequence ID" value="KIC93856.1"/>
    <property type="molecule type" value="Genomic_DNA"/>
</dbReference>
<evidence type="ECO:0008006" key="4">
    <source>
        <dbReference type="Google" id="ProtNLM"/>
    </source>
</evidence>
<organism evidence="2 3">
    <name type="scientific">Flavihumibacter solisilvae</name>
    <dbReference type="NCBI Taxonomy" id="1349421"/>
    <lineage>
        <taxon>Bacteria</taxon>
        <taxon>Pseudomonadati</taxon>
        <taxon>Bacteroidota</taxon>
        <taxon>Chitinophagia</taxon>
        <taxon>Chitinophagales</taxon>
        <taxon>Chitinophagaceae</taxon>
        <taxon>Flavihumibacter</taxon>
    </lineage>
</organism>
<keyword evidence="1" id="KW-1133">Transmembrane helix</keyword>
<dbReference type="AlphaFoldDB" id="A0A0C1L2N5"/>
<dbReference type="Pfam" id="PF13858">
    <property type="entry name" value="DUF4199"/>
    <property type="match status" value="1"/>
</dbReference>
<evidence type="ECO:0000313" key="3">
    <source>
        <dbReference type="Proteomes" id="UP000031408"/>
    </source>
</evidence>
<dbReference type="InterPro" id="IPR025250">
    <property type="entry name" value="DUF4199"/>
</dbReference>
<feature type="transmembrane region" description="Helical" evidence="1">
    <location>
        <begin position="37"/>
        <end position="56"/>
    </location>
</feature>
<dbReference type="Proteomes" id="UP000031408">
    <property type="component" value="Unassembled WGS sequence"/>
</dbReference>
<name>A0A0C1L2N5_9BACT</name>
<keyword evidence="1" id="KW-0472">Membrane</keyword>
<reference evidence="2 3" key="1">
    <citation type="submission" date="2014-11" db="EMBL/GenBank/DDBJ databases">
        <title>Genome sequence of Flavihumibacter solisilvae 3-3.</title>
        <authorList>
            <person name="Zhou G."/>
            <person name="Li M."/>
            <person name="Wang G."/>
        </authorList>
    </citation>
    <scope>NUCLEOTIDE SEQUENCE [LARGE SCALE GENOMIC DNA]</scope>
    <source>
        <strain evidence="2 3">3-3</strain>
    </source>
</reference>
<sequence length="173" mass="19108">MNKKIALITGSGAGLLYAIALFIFWKLGMGALAGFMTWYTYLPLIFLIIAGGAVWLRYNSITFDFKTALQYAVLAYFIFELLYAVANYSLFALVDREANSLVIQQLLDESVKKMKSAGANEDKINAAKAQAESMKGPLTFSQVLLGFGQNMILNFIKSIFIATITKQTKSTKA</sequence>
<feature type="transmembrane region" description="Helical" evidence="1">
    <location>
        <begin position="143"/>
        <end position="164"/>
    </location>
</feature>